<reference evidence="2" key="1">
    <citation type="journal article" date="2021" name="Proc. Natl. Acad. Sci. U.S.A.">
        <title>A Catalog of Tens of Thousands of Viruses from Human Metagenomes Reveals Hidden Associations with Chronic Diseases.</title>
        <authorList>
            <person name="Tisza M.J."/>
            <person name="Buck C.B."/>
        </authorList>
    </citation>
    <scope>NUCLEOTIDE SEQUENCE</scope>
    <source>
        <strain evidence="2">Ct8MV80</strain>
    </source>
</reference>
<evidence type="ECO:0000313" key="2">
    <source>
        <dbReference type="EMBL" id="DAE27322.1"/>
    </source>
</evidence>
<feature type="transmembrane region" description="Helical" evidence="1">
    <location>
        <begin position="23"/>
        <end position="45"/>
    </location>
</feature>
<keyword evidence="1" id="KW-1133">Transmembrane helix</keyword>
<protein>
    <submittedName>
        <fullName evidence="2">Uncharacterized protein</fullName>
    </submittedName>
</protein>
<sequence>MLKIALRVHPEKKLLLPLKNKRVVLLGLMVLPLLTVVVKGGTLLVS</sequence>
<keyword evidence="1" id="KW-0812">Transmembrane</keyword>
<organism evidence="2">
    <name type="scientific">virus sp. ct8MV80</name>
    <dbReference type="NCBI Taxonomy" id="2826793"/>
    <lineage>
        <taxon>Viruses</taxon>
    </lineage>
</organism>
<name>A0A8S5R857_9VIRU</name>
<keyword evidence="1" id="KW-0472">Membrane</keyword>
<dbReference type="EMBL" id="BK015835">
    <property type="protein sequence ID" value="DAE27322.1"/>
    <property type="molecule type" value="Genomic_DNA"/>
</dbReference>
<proteinExistence type="predicted"/>
<accession>A0A8S5R857</accession>
<evidence type="ECO:0000256" key="1">
    <source>
        <dbReference type="SAM" id="Phobius"/>
    </source>
</evidence>